<dbReference type="EMBL" id="JAWDIE010000013">
    <property type="protein sequence ID" value="MEJ7138653.1"/>
    <property type="molecule type" value="Genomic_DNA"/>
</dbReference>
<evidence type="ECO:0000313" key="1">
    <source>
        <dbReference type="EMBL" id="MEJ7138653.1"/>
    </source>
</evidence>
<evidence type="ECO:0000313" key="2">
    <source>
        <dbReference type="Proteomes" id="UP001364695"/>
    </source>
</evidence>
<sequence>MSQPVHVRLIGICKAFGPVQVLREVNFEVRGGEVHALMGENGAGKSTLMKVLGGLHAADSGRIEIDGQAVQWRSPADAEKQGIAIIHQELNLIPELTVAENLFLGRELHRFGVLDKAAMARGARQALERLGVAGIDPAAEVSRLSVGQQQMVEIARALMLNARVLILDEPTAALSERETEALFAIMAGLREQGVAMVYVSHRMEEIFRVCQRISVLRDGGMVGERLVQDTSFDELVGMMVGRALDERFPRRDVTPGAVRLAVKNLSDGARVHGVNFEVRAGEVLGIAGLMGAGRSEILRTLFGLSPRGAAQVQLDGQPLALKGPVHAIDAGLAFVTEDRKTQGLVLGLSVRENAMLVHLNRVTRAGVVQSGAEQRQVQGLIEQLRIRTRDSELEVGALSGGNQQKVVFAKWLASPPKVLLLDEPTRGVDVGGKAEIYHIINQLAAQGVAIVMVSSELPEVLALSDRILVMHEGRQTALLAAHEASQEAVMAAASGQSQTPAAQTATLAH</sequence>
<keyword evidence="1" id="KW-0547">Nucleotide-binding</keyword>
<dbReference type="Proteomes" id="UP001364695">
    <property type="component" value="Unassembled WGS sequence"/>
</dbReference>
<gene>
    <name evidence="1" type="ORF">RV045_09480</name>
</gene>
<reference evidence="1" key="1">
    <citation type="submission" date="2023-10" db="EMBL/GenBank/DDBJ databases">
        <title>Amphibacter perezi, gen. nov., sp. nov. a novel taxa of the family Comamonadaceae, class Betaproteobacteria isolated from the skin microbiota of Pelophylax perezi from different populations.</title>
        <authorList>
            <person name="Costa S."/>
            <person name="Proenca D.N."/>
            <person name="Lopes I."/>
            <person name="Morais P.V."/>
        </authorList>
    </citation>
    <scope>NUCLEOTIDE SEQUENCE</scope>
    <source>
        <strain evidence="1">SL12-8</strain>
    </source>
</reference>
<name>A0ACC6P375_9BURK</name>
<keyword evidence="2" id="KW-1185">Reference proteome</keyword>
<keyword evidence="1" id="KW-0067">ATP-binding</keyword>
<organism evidence="1 2">
    <name type="scientific">Amphibiibacter pelophylacis</name>
    <dbReference type="NCBI Taxonomy" id="1799477"/>
    <lineage>
        <taxon>Bacteria</taxon>
        <taxon>Pseudomonadati</taxon>
        <taxon>Pseudomonadota</taxon>
        <taxon>Betaproteobacteria</taxon>
        <taxon>Burkholderiales</taxon>
        <taxon>Sphaerotilaceae</taxon>
        <taxon>Amphibiibacter</taxon>
    </lineage>
</organism>
<comment type="caution">
    <text evidence="1">The sequence shown here is derived from an EMBL/GenBank/DDBJ whole genome shotgun (WGS) entry which is preliminary data.</text>
</comment>
<proteinExistence type="predicted"/>
<protein>
    <submittedName>
        <fullName evidence="1">Sugar ABC transporter ATP-binding protein</fullName>
    </submittedName>
</protein>
<accession>A0ACC6P375</accession>